<dbReference type="GO" id="GO:0006337">
    <property type="term" value="P:nucleosome disassembly"/>
    <property type="evidence" value="ECO:0007669"/>
    <property type="project" value="TreeGrafter"/>
</dbReference>
<organism evidence="10 11">
    <name type="scientific">Cajanus cajan</name>
    <name type="common">Pigeon pea</name>
    <name type="synonym">Cajanus indicus</name>
    <dbReference type="NCBI Taxonomy" id="3821"/>
    <lineage>
        <taxon>Eukaryota</taxon>
        <taxon>Viridiplantae</taxon>
        <taxon>Streptophyta</taxon>
        <taxon>Embryophyta</taxon>
        <taxon>Tracheophyta</taxon>
        <taxon>Spermatophyta</taxon>
        <taxon>Magnoliopsida</taxon>
        <taxon>eudicotyledons</taxon>
        <taxon>Gunneridae</taxon>
        <taxon>Pentapetalae</taxon>
        <taxon>rosids</taxon>
        <taxon>fabids</taxon>
        <taxon>Fabales</taxon>
        <taxon>Fabaceae</taxon>
        <taxon>Papilionoideae</taxon>
        <taxon>50 kb inversion clade</taxon>
        <taxon>NPAAA clade</taxon>
        <taxon>indigoferoid/millettioid clade</taxon>
        <taxon>Phaseoleae</taxon>
        <taxon>Cajanus</taxon>
    </lineage>
</organism>
<dbReference type="SMART" id="SM00382">
    <property type="entry name" value="AAA"/>
    <property type="match status" value="1"/>
</dbReference>
<dbReference type="GO" id="GO:0042393">
    <property type="term" value="F:histone binding"/>
    <property type="evidence" value="ECO:0007669"/>
    <property type="project" value="TreeGrafter"/>
</dbReference>
<dbReference type="Pfam" id="PF00004">
    <property type="entry name" value="AAA"/>
    <property type="match status" value="1"/>
</dbReference>
<dbReference type="Gene3D" id="3.30.40.10">
    <property type="entry name" value="Zinc/RING finger domain, C3HC4 (zinc finger)"/>
    <property type="match status" value="1"/>
</dbReference>
<sequence length="1641" mass="181393">MRSSPSSLGSSSRSGSRLRKKHKRLDAICEEEYNRNHGELNEDDGDLNPDAGVRRSSRVRRAPVLLDASPPPPKKRRRVEKGGISGGVEGANSLGRENRGSGGAWSSRLRSRAGNVGFRVKEEGESPRGKRKLFEGVVGRRGDGEVGGKEELDGLMPKVVKSKRPGRIKATKHEEGHEEDVSHGSLDERNGNEERSLSNDLQMQECGVNNELSPVERVDKVDGQLDSVKESRDAGDVAEQVNNEGSNGKEVDIDDNVLNEANVGKRDESKHASSDKRGHQRIKEGRRCGLCGGGSDGKPPKRLVQDNGESENEAYSGSSSSEETNYDIWDGFDDEPSWLGRLLGPINDHYGIARIWVHLHCAVWSPEVYFANFGCLKNVRAALFRGRALKCTRCGRRGATTGCRVDRCPKTYHLPCARASGCIFDHRKFLIACTDHRHLFQPRGNKYMARIKKLKARKLMWEIRKRSNEACRKDIGDEERWLENCGEDEEFLKRENKRLHRDLLRIAPVYIGGSDSASENLFQGWESVAGLKDVIRCMKEVVILPLLYPELFDNLGLTPPRGVLLHGHPGTGKTLVVRALIGACARGDKRIAYFARKGADCLGKYVGDAERQLRLLFQVAEKCQPSIIFFDEIDGLAPCRTRQQDQTHSSVVSTLLALMDGLKSRGSVVVIGATNRPEAVDPALRRPGRFDREIYFPLPSIEDRASILSLHTQKWPKPITGSLLEWIARKTPGFAGADLQALCTQAAINALKRNFPLQEVLSLAAEDKHSSCKNIALPSFAVEERDWLEAFFASPLPCSRRDAGNAANDVVCSSLPTRLIPCLLQPLCTLLVSLYLDERLWLPLSISKAVTVIKDVMISALDKKQKPFDRWWLYMDDFLQETNIVYELKKKLTCSGILSADNGVAGSYDTVHGANDNDLKLESSARNHLGMRSGLFTLTNKSGFRILISGNPRSGQRHVASCLLHCFIGNIEIQKIDMATILQEGHGEVVQGIAQILMKCASRQSCIVFLPRIDLWAENETGTEKNLSEMTKGQTNTKASYAWMSFIEQVESIGVSTSLMIMATSEVPYTELPQKVREFFKSYQSKDSQSTPLEQTVPRFSVQVDGNFDNDLVINLSAAELLRNVVEQQVQLIHQRSHVHMGAQKGHRTYESIEVCKDKVVVSYSSSGVKSREGSGLVRGLIAVGLSAYRGVYKSVREVSLDVRKVLEILVEKINTKIQAGKDRYQYFRILSQVAYLEDMVNNWAYSLLSKSFHFSLEQDSPELKAKVIPASGGSLHSNLMFENHQTEGEDCRLVVPVDDQGLETLDGSHKGIAAEATECLASNDKNDNLDIIDCDGGNAGSEGSLPNHSFSDKHINNTAAANQPLHSSKSQENGTLFEQSESATAGNNEVVGGELGISKDLDSVALSENGLHTACELETQNVEVGNCPISDQPLGLSSVETGTKICDSKSDKHENATDNNVFSTAESGVICLYQCCPACLHSLHHLTMKILVGELGLNSDQWTVEDVHDVVASLSVDLISAVRKCFMAEDFIDFSNKTSRHEKHGTSLDCLNVKTCNPGNQGKDVVPVECHSHSASQHATATKDTALNEESPKLDLKFVFRDGVLVHMDPDKDVSLHCKFENLCLCSLRELILMTKRPFD</sequence>
<dbReference type="STRING" id="3821.A0A151R837"/>
<dbReference type="PANTHER" id="PTHR23069">
    <property type="entry name" value="AAA DOMAIN-CONTAINING"/>
    <property type="match status" value="1"/>
</dbReference>
<feature type="domain" description="PHD-type" evidence="9">
    <location>
        <begin position="316"/>
        <end position="437"/>
    </location>
</feature>
<evidence type="ECO:0000256" key="3">
    <source>
        <dbReference type="ARBA" id="ARBA00022741"/>
    </source>
</evidence>
<dbReference type="InterPro" id="IPR003960">
    <property type="entry name" value="ATPase_AAA_CS"/>
</dbReference>
<feature type="compositionally biased region" description="Basic and acidic residues" evidence="8">
    <location>
        <begin position="263"/>
        <end position="287"/>
    </location>
</feature>
<evidence type="ECO:0000256" key="1">
    <source>
        <dbReference type="ARBA" id="ARBA00006914"/>
    </source>
</evidence>
<keyword evidence="3" id="KW-0547">Nucleotide-binding</keyword>
<keyword evidence="5" id="KW-0862">Zinc</keyword>
<dbReference type="GO" id="GO:0006334">
    <property type="term" value="P:nucleosome assembly"/>
    <property type="evidence" value="ECO:0007669"/>
    <property type="project" value="TreeGrafter"/>
</dbReference>
<dbReference type="PROSITE" id="PS51805">
    <property type="entry name" value="EPHD"/>
    <property type="match status" value="1"/>
</dbReference>
<dbReference type="GO" id="GO:0045815">
    <property type="term" value="P:transcription initiation-coupled chromatin remodeling"/>
    <property type="evidence" value="ECO:0007669"/>
    <property type="project" value="TreeGrafter"/>
</dbReference>
<dbReference type="FunFam" id="3.30.40.10:FF:000739">
    <property type="entry name" value="P-loop containing nucleoside triphosphate hydrolases superfamily protein"/>
    <property type="match status" value="1"/>
</dbReference>
<dbReference type="InterPro" id="IPR027417">
    <property type="entry name" value="P-loop_NTPase"/>
</dbReference>
<dbReference type="PROSITE" id="PS00674">
    <property type="entry name" value="AAA"/>
    <property type="match status" value="1"/>
</dbReference>
<keyword evidence="2" id="KW-0479">Metal-binding</keyword>
<dbReference type="InterPro" id="IPR034732">
    <property type="entry name" value="EPHD"/>
</dbReference>
<dbReference type="GO" id="GO:0005634">
    <property type="term" value="C:nucleus"/>
    <property type="evidence" value="ECO:0007669"/>
    <property type="project" value="TreeGrafter"/>
</dbReference>
<evidence type="ECO:0000256" key="7">
    <source>
        <dbReference type="ARBA" id="ARBA00023117"/>
    </source>
</evidence>
<feature type="compositionally biased region" description="Basic and acidic residues" evidence="8">
    <location>
        <begin position="119"/>
        <end position="152"/>
    </location>
</feature>
<dbReference type="EMBL" id="KQ483966">
    <property type="protein sequence ID" value="KYP38794.1"/>
    <property type="molecule type" value="Genomic_DNA"/>
</dbReference>
<reference evidence="10" key="1">
    <citation type="journal article" date="2012" name="Nat. Biotechnol.">
        <title>Draft genome sequence of pigeonpea (Cajanus cajan), an orphan legume crop of resource-poor farmers.</title>
        <authorList>
            <person name="Varshney R.K."/>
            <person name="Chen W."/>
            <person name="Li Y."/>
            <person name="Bharti A.K."/>
            <person name="Saxena R.K."/>
            <person name="Schlueter J.A."/>
            <person name="Donoghue M.T."/>
            <person name="Azam S."/>
            <person name="Fan G."/>
            <person name="Whaley A.M."/>
            <person name="Farmer A.D."/>
            <person name="Sheridan J."/>
            <person name="Iwata A."/>
            <person name="Tuteja R."/>
            <person name="Penmetsa R.V."/>
            <person name="Wu W."/>
            <person name="Upadhyaya H.D."/>
            <person name="Yang S.P."/>
            <person name="Shah T."/>
            <person name="Saxena K.B."/>
            <person name="Michael T."/>
            <person name="McCombie W.R."/>
            <person name="Yang B."/>
            <person name="Zhang G."/>
            <person name="Yang H."/>
            <person name="Wang J."/>
            <person name="Spillane C."/>
            <person name="Cook D.R."/>
            <person name="May G.D."/>
            <person name="Xu X."/>
            <person name="Jackson S.A."/>
        </authorList>
    </citation>
    <scope>NUCLEOTIDE SEQUENCE [LARGE SCALE GENOMIC DNA]</scope>
</reference>
<evidence type="ECO:0000256" key="6">
    <source>
        <dbReference type="ARBA" id="ARBA00022840"/>
    </source>
</evidence>
<evidence type="ECO:0000256" key="4">
    <source>
        <dbReference type="ARBA" id="ARBA00022771"/>
    </source>
</evidence>
<dbReference type="GO" id="GO:0008270">
    <property type="term" value="F:zinc ion binding"/>
    <property type="evidence" value="ECO:0007669"/>
    <property type="project" value="UniProtKB-KW"/>
</dbReference>
<dbReference type="Gene3D" id="3.40.50.300">
    <property type="entry name" value="P-loop containing nucleotide triphosphate hydrolases"/>
    <property type="match status" value="2"/>
</dbReference>
<dbReference type="Gramene" id="C.cajan_40567.t">
    <property type="protein sequence ID" value="C.cajan_40567.t"/>
    <property type="gene ID" value="C.cajan_40567"/>
</dbReference>
<dbReference type="SUPFAM" id="SSF52540">
    <property type="entry name" value="P-loop containing nucleoside triphosphate hydrolases"/>
    <property type="match status" value="1"/>
</dbReference>
<dbReference type="InterPro" id="IPR013083">
    <property type="entry name" value="Znf_RING/FYVE/PHD"/>
</dbReference>
<dbReference type="OMA" id="GKLFQGW"/>
<dbReference type="Pfam" id="PF17862">
    <property type="entry name" value="AAA_lid_3"/>
    <property type="match status" value="1"/>
</dbReference>
<proteinExistence type="inferred from homology"/>
<dbReference type="Pfam" id="PF13771">
    <property type="entry name" value="zf-HC5HC2H"/>
    <property type="match status" value="1"/>
</dbReference>
<dbReference type="FunFam" id="3.40.50.300:FF:000061">
    <property type="entry name" value="ATPase family, AAA domain-containing 2"/>
    <property type="match status" value="1"/>
</dbReference>
<protein>
    <submittedName>
        <fullName evidence="10">TAT-binding isogeny 7</fullName>
    </submittedName>
</protein>
<evidence type="ECO:0000256" key="5">
    <source>
        <dbReference type="ARBA" id="ARBA00022833"/>
    </source>
</evidence>
<evidence type="ECO:0000256" key="8">
    <source>
        <dbReference type="SAM" id="MobiDB-lite"/>
    </source>
</evidence>
<dbReference type="InterPro" id="IPR041569">
    <property type="entry name" value="AAA_lid_3"/>
</dbReference>
<feature type="compositionally biased region" description="Low complexity" evidence="8">
    <location>
        <begin position="313"/>
        <end position="323"/>
    </location>
</feature>
<dbReference type="InterPro" id="IPR003959">
    <property type="entry name" value="ATPase_AAA_core"/>
</dbReference>
<gene>
    <name evidence="10" type="ORF">KK1_039934</name>
</gene>
<accession>A0A151R837</accession>
<feature type="region of interest" description="Disordered" evidence="8">
    <location>
        <begin position="1"/>
        <end position="323"/>
    </location>
</feature>
<evidence type="ECO:0000256" key="2">
    <source>
        <dbReference type="ARBA" id="ARBA00022723"/>
    </source>
</evidence>
<feature type="compositionally biased region" description="Basic and acidic residues" evidence="8">
    <location>
        <begin position="171"/>
        <end position="197"/>
    </location>
</feature>
<dbReference type="GO" id="GO:0016887">
    <property type="term" value="F:ATP hydrolysis activity"/>
    <property type="evidence" value="ECO:0007669"/>
    <property type="project" value="InterPro"/>
</dbReference>
<dbReference type="Proteomes" id="UP000075243">
    <property type="component" value="Unassembled WGS sequence"/>
</dbReference>
<keyword evidence="7" id="KW-0103">Bromodomain</keyword>
<keyword evidence="4" id="KW-0863">Zinc-finger</keyword>
<dbReference type="Gene3D" id="1.10.8.60">
    <property type="match status" value="1"/>
</dbReference>
<evidence type="ECO:0000259" key="9">
    <source>
        <dbReference type="PROSITE" id="PS51805"/>
    </source>
</evidence>
<name>A0A151R837_CAJCA</name>
<feature type="region of interest" description="Disordered" evidence="8">
    <location>
        <begin position="1364"/>
        <end position="1386"/>
    </location>
</feature>
<dbReference type="FunFam" id="1.10.8.60:FF:000084">
    <property type="entry name" value="p-loop containing nucleoside triphosphate hydrolase superfamily protein"/>
    <property type="match status" value="1"/>
</dbReference>
<evidence type="ECO:0000313" key="10">
    <source>
        <dbReference type="EMBL" id="KYP38794.1"/>
    </source>
</evidence>
<feature type="compositionally biased region" description="Basic residues" evidence="8">
    <location>
        <begin position="160"/>
        <end position="170"/>
    </location>
</feature>
<dbReference type="InterPro" id="IPR003593">
    <property type="entry name" value="AAA+_ATPase"/>
</dbReference>
<evidence type="ECO:0000313" key="11">
    <source>
        <dbReference type="Proteomes" id="UP000075243"/>
    </source>
</evidence>
<dbReference type="GO" id="GO:0005524">
    <property type="term" value="F:ATP binding"/>
    <property type="evidence" value="ECO:0007669"/>
    <property type="project" value="UniProtKB-KW"/>
</dbReference>
<dbReference type="GO" id="GO:0003682">
    <property type="term" value="F:chromatin binding"/>
    <property type="evidence" value="ECO:0007669"/>
    <property type="project" value="TreeGrafter"/>
</dbReference>
<keyword evidence="6" id="KW-0067">ATP-binding</keyword>
<dbReference type="InterPro" id="IPR045199">
    <property type="entry name" value="ATAD2-like"/>
</dbReference>
<keyword evidence="11" id="KW-1185">Reference proteome</keyword>
<feature type="compositionally biased region" description="Basic and acidic residues" evidence="8">
    <location>
        <begin position="214"/>
        <end position="235"/>
    </location>
</feature>
<comment type="similarity">
    <text evidence="1">Belongs to the AAA ATPase family.</text>
</comment>
<feature type="compositionally biased region" description="Low complexity" evidence="8">
    <location>
        <begin position="1"/>
        <end position="15"/>
    </location>
</feature>
<dbReference type="PANTHER" id="PTHR23069:SF7">
    <property type="entry name" value="P-LOOP CONTAINING NUCLEOSIDE TRIPHOSPHATE HYDROLASES SUPERFAMILY PROTEIN"/>
    <property type="match status" value="1"/>
</dbReference>